<organism evidence="3 4">
    <name type="scientific">Actinoallomurus liliacearum</name>
    <dbReference type="NCBI Taxonomy" id="1080073"/>
    <lineage>
        <taxon>Bacteria</taxon>
        <taxon>Bacillati</taxon>
        <taxon>Actinomycetota</taxon>
        <taxon>Actinomycetes</taxon>
        <taxon>Streptosporangiales</taxon>
        <taxon>Thermomonosporaceae</taxon>
        <taxon>Actinoallomurus</taxon>
    </lineage>
</organism>
<sequence>MLTRRTSIAVLLTLLPGAAVGLASGTAAAAPLCLPNACAHSNRTLPGEGGTSGESGGGGGGGGGGTGPGIGCPTVGGDLACTPGTAAPAAAPHIPTIDVAYDARDNLQLPVPGIGTAPSPRSYIRITTGLWVDDVGNKTAVADVPGQHVTVTADQPVVTWNMGDGNGLTCAAATAGTPGGTDCGYTYQRSSASRPDHKYTITATITYRITWACQGNDCDTAGGAFGPMTGPPGNLGLAVGEVQTQSQPG</sequence>
<feature type="region of interest" description="Disordered" evidence="1">
    <location>
        <begin position="45"/>
        <end position="65"/>
    </location>
</feature>
<feature type="signal peptide" evidence="2">
    <location>
        <begin position="1"/>
        <end position="29"/>
    </location>
</feature>
<comment type="caution">
    <text evidence="3">The sequence shown here is derived from an EMBL/GenBank/DDBJ whole genome shotgun (WGS) entry which is preliminary data.</text>
</comment>
<dbReference type="Proteomes" id="UP001500212">
    <property type="component" value="Unassembled WGS sequence"/>
</dbReference>
<proteinExistence type="predicted"/>
<evidence type="ECO:0000313" key="4">
    <source>
        <dbReference type="Proteomes" id="UP001500212"/>
    </source>
</evidence>
<evidence type="ECO:0000256" key="2">
    <source>
        <dbReference type="SAM" id="SignalP"/>
    </source>
</evidence>
<dbReference type="RefSeq" id="WP_345354253.1">
    <property type="nucleotide sequence ID" value="NZ_BAABHJ010000008.1"/>
</dbReference>
<feature type="compositionally biased region" description="Gly residues" evidence="1">
    <location>
        <begin position="47"/>
        <end position="65"/>
    </location>
</feature>
<accession>A0ABP8TKE1</accession>
<dbReference type="EMBL" id="BAABHJ010000008">
    <property type="protein sequence ID" value="GAA4608297.1"/>
    <property type="molecule type" value="Genomic_DNA"/>
</dbReference>
<protein>
    <recommendedName>
        <fullName evidence="5">Secreted protein</fullName>
    </recommendedName>
</protein>
<gene>
    <name evidence="3" type="ORF">GCM10023195_32400</name>
</gene>
<feature type="chain" id="PRO_5046571275" description="Secreted protein" evidence="2">
    <location>
        <begin position="30"/>
        <end position="249"/>
    </location>
</feature>
<keyword evidence="4" id="KW-1185">Reference proteome</keyword>
<name>A0ABP8TKE1_9ACTN</name>
<keyword evidence="2" id="KW-0732">Signal</keyword>
<evidence type="ECO:0000256" key="1">
    <source>
        <dbReference type="SAM" id="MobiDB-lite"/>
    </source>
</evidence>
<evidence type="ECO:0000313" key="3">
    <source>
        <dbReference type="EMBL" id="GAA4608297.1"/>
    </source>
</evidence>
<reference evidence="4" key="1">
    <citation type="journal article" date="2019" name="Int. J. Syst. Evol. Microbiol.">
        <title>The Global Catalogue of Microorganisms (GCM) 10K type strain sequencing project: providing services to taxonomists for standard genome sequencing and annotation.</title>
        <authorList>
            <consortium name="The Broad Institute Genomics Platform"/>
            <consortium name="The Broad Institute Genome Sequencing Center for Infectious Disease"/>
            <person name="Wu L."/>
            <person name="Ma J."/>
        </authorList>
    </citation>
    <scope>NUCLEOTIDE SEQUENCE [LARGE SCALE GENOMIC DNA]</scope>
    <source>
        <strain evidence="4">JCM 17938</strain>
    </source>
</reference>
<evidence type="ECO:0008006" key="5">
    <source>
        <dbReference type="Google" id="ProtNLM"/>
    </source>
</evidence>